<dbReference type="PANTHER" id="PTHR11575">
    <property type="entry name" value="5'-NUCLEOTIDASE-RELATED"/>
    <property type="match status" value="1"/>
</dbReference>
<dbReference type="SUPFAM" id="SSF56300">
    <property type="entry name" value="Metallo-dependent phosphatases"/>
    <property type="match status" value="1"/>
</dbReference>
<dbReference type="GO" id="GO:0000166">
    <property type="term" value="F:nucleotide binding"/>
    <property type="evidence" value="ECO:0007669"/>
    <property type="project" value="UniProtKB-KW"/>
</dbReference>
<name>A0AA43UC69_9LACT</name>
<feature type="domain" description="5'-Nucleotidase C-terminal" evidence="4">
    <location>
        <begin position="322"/>
        <end position="468"/>
    </location>
</feature>
<dbReference type="PANTHER" id="PTHR11575:SF6">
    <property type="entry name" value="2',3'-CYCLIC-NUCLEOTIDE 2'-PHOSPHODIESTERASE_3'-NUCLEOTIDASE"/>
    <property type="match status" value="1"/>
</dbReference>
<accession>A0AA43UC69</accession>
<dbReference type="PROSITE" id="PS00786">
    <property type="entry name" value="5_NUCLEOTIDASE_2"/>
    <property type="match status" value="1"/>
</dbReference>
<dbReference type="InterPro" id="IPR029052">
    <property type="entry name" value="Metallo-depent_PP-like"/>
</dbReference>
<dbReference type="InterPro" id="IPR036907">
    <property type="entry name" value="5'-Nucleotdase_C_sf"/>
</dbReference>
<evidence type="ECO:0000259" key="4">
    <source>
        <dbReference type="Pfam" id="PF02872"/>
    </source>
</evidence>
<dbReference type="PRINTS" id="PR01607">
    <property type="entry name" value="APYRASEFAMLY"/>
</dbReference>
<keyword evidence="1" id="KW-0732">Signal</keyword>
<evidence type="ECO:0000256" key="1">
    <source>
        <dbReference type="ARBA" id="ARBA00022729"/>
    </source>
</evidence>
<evidence type="ECO:0000256" key="2">
    <source>
        <dbReference type="RuleBase" id="RU362119"/>
    </source>
</evidence>
<keyword evidence="6" id="KW-1185">Reference proteome</keyword>
<dbReference type="Gene3D" id="3.90.780.10">
    <property type="entry name" value="5'-Nucleotidase, C-terminal domain"/>
    <property type="match status" value="1"/>
</dbReference>
<dbReference type="SUPFAM" id="SSF55816">
    <property type="entry name" value="5'-nucleotidase (syn. UDP-sugar hydrolase), C-terminal domain"/>
    <property type="match status" value="1"/>
</dbReference>
<evidence type="ECO:0000259" key="3">
    <source>
        <dbReference type="Pfam" id="PF00149"/>
    </source>
</evidence>
<dbReference type="InterPro" id="IPR006179">
    <property type="entry name" value="5_nucleotidase/apyrase"/>
</dbReference>
<dbReference type="GO" id="GO:0009166">
    <property type="term" value="P:nucleotide catabolic process"/>
    <property type="evidence" value="ECO:0007669"/>
    <property type="project" value="InterPro"/>
</dbReference>
<dbReference type="Proteomes" id="UP001171751">
    <property type="component" value="Unassembled WGS sequence"/>
</dbReference>
<dbReference type="GO" id="GO:0030288">
    <property type="term" value="C:outer membrane-bounded periplasmic space"/>
    <property type="evidence" value="ECO:0007669"/>
    <property type="project" value="TreeGrafter"/>
</dbReference>
<dbReference type="AlphaFoldDB" id="A0AA43UC69"/>
<comment type="caution">
    <text evidence="5">The sequence shown here is derived from an EMBL/GenBank/DDBJ whole genome shotgun (WGS) entry which is preliminary data.</text>
</comment>
<feature type="domain" description="Calcineurin-like phosphoesterase" evidence="3">
    <location>
        <begin position="4"/>
        <end position="234"/>
    </location>
</feature>
<proteinExistence type="inferred from homology"/>
<organism evidence="5 6">
    <name type="scientific">Atopococcus tabaci</name>
    <dbReference type="NCBI Taxonomy" id="269774"/>
    <lineage>
        <taxon>Bacteria</taxon>
        <taxon>Bacillati</taxon>
        <taxon>Bacillota</taxon>
        <taxon>Bacilli</taxon>
        <taxon>Lactobacillales</taxon>
        <taxon>Carnobacteriaceae</taxon>
        <taxon>Atopococcus</taxon>
    </lineage>
</organism>
<dbReference type="Pfam" id="PF02872">
    <property type="entry name" value="5_nucleotid_C"/>
    <property type="match status" value="1"/>
</dbReference>
<dbReference type="InterPro" id="IPR008334">
    <property type="entry name" value="5'-Nucleotdase_C"/>
</dbReference>
<dbReference type="Gene3D" id="3.60.21.10">
    <property type="match status" value="1"/>
</dbReference>
<protein>
    <submittedName>
        <fullName evidence="5">Bifunctional UDP-sugar hydrolase/5'-nucleotidase</fullName>
    </submittedName>
</protein>
<comment type="similarity">
    <text evidence="2">Belongs to the 5'-nucleotidase family.</text>
</comment>
<reference evidence="5" key="1">
    <citation type="submission" date="2023-07" db="EMBL/GenBank/DDBJ databases">
        <title>Between Cages and Wild: Unraveling the Impact of Captivity on Animal Microbiomes and Antimicrobial Resistance.</title>
        <authorList>
            <person name="Schmartz G.P."/>
            <person name="Rehner J."/>
            <person name="Schuff M.J."/>
            <person name="Becker S.L."/>
            <person name="Kravczyk M."/>
            <person name="Gurevich A."/>
            <person name="Francke R."/>
            <person name="Mueller R."/>
            <person name="Keller V."/>
            <person name="Keller A."/>
        </authorList>
    </citation>
    <scope>NUCLEOTIDE SEQUENCE</scope>
    <source>
        <strain evidence="5">S39M_St_73</strain>
    </source>
</reference>
<dbReference type="Pfam" id="PF00149">
    <property type="entry name" value="Metallophos"/>
    <property type="match status" value="1"/>
</dbReference>
<dbReference type="GO" id="GO:0046872">
    <property type="term" value="F:metal ion binding"/>
    <property type="evidence" value="ECO:0007669"/>
    <property type="project" value="InterPro"/>
</dbReference>
<keyword evidence="2 5" id="KW-0378">Hydrolase</keyword>
<dbReference type="GO" id="GO:0016788">
    <property type="term" value="F:hydrolase activity, acting on ester bonds"/>
    <property type="evidence" value="ECO:0007669"/>
    <property type="project" value="InterPro"/>
</dbReference>
<evidence type="ECO:0000313" key="5">
    <source>
        <dbReference type="EMBL" id="MDO5457272.1"/>
    </source>
</evidence>
<dbReference type="InterPro" id="IPR004843">
    <property type="entry name" value="Calcineurin-like_PHP"/>
</dbReference>
<dbReference type="EMBL" id="JAUNQW010000008">
    <property type="protein sequence ID" value="MDO5457272.1"/>
    <property type="molecule type" value="Genomic_DNA"/>
</dbReference>
<dbReference type="InterPro" id="IPR006146">
    <property type="entry name" value="5'-Nucleotdase_CS"/>
</dbReference>
<gene>
    <name evidence="5" type="ORF">Q4F26_02920</name>
</gene>
<sequence>MKVTILSTSDIHGHFTSENYKNPGETLSAGLSRAASVIEEERSRALNPVIYIDNGDLTQGSPLAKLYSDHDAPRKLMKGINTLRPDAGTLGNHEFNFGRDYLEKSMYSASHLTVLGNVLINGKPAFGPAYMTKTFGAVKVGILGLTSPVVKQWENPDHIKGMQFIPALEAAERWIPLLKEQEKCDVVVVAYHGGFEKNPRTGEEIEGLPGENEAYALLKSDLPIDVLITGHQHKVCAEIIDGRAVLQSGIYGEAVGKIVLEFERGEDNQIQSEVISCENIMTNDYPEAKDIKEIYEEDIRNLQEYLSREVGQVSDDFVVEDVYQAQVEGHAYIDLINDIQLEAMEADISATSFFNDQVKGLPSTVTQRDLYYQYPFPAILSKVLITGRQLKELLEENATYFTADEDGGVQVAEKYTSVKDFVSFYDLYRGIDYEYDFSQPEGNRLVRLEKSNQVILDDDELELVVNSYGNYVGKHYPEYFEDKLAARKSFEMADLMSHYIQKHGPLV</sequence>
<evidence type="ECO:0000313" key="6">
    <source>
        <dbReference type="Proteomes" id="UP001171751"/>
    </source>
</evidence>
<keyword evidence="2" id="KW-0547">Nucleotide-binding</keyword>